<comment type="subcellular location">
    <subcellularLocation>
        <location evidence="1">Cell inner membrane</location>
        <topology evidence="1">Multi-pass membrane protein</topology>
    </subcellularLocation>
</comment>
<feature type="region of interest" description="Disordered" evidence="9">
    <location>
        <begin position="1"/>
        <end position="21"/>
    </location>
</feature>
<feature type="transmembrane region" description="Helical" evidence="10">
    <location>
        <begin position="201"/>
        <end position="225"/>
    </location>
</feature>
<feature type="transmembrane region" description="Helical" evidence="10">
    <location>
        <begin position="382"/>
        <end position="403"/>
    </location>
</feature>
<feature type="transmembrane region" description="Helical" evidence="10">
    <location>
        <begin position="56"/>
        <end position="75"/>
    </location>
</feature>
<evidence type="ECO:0000256" key="10">
    <source>
        <dbReference type="SAM" id="Phobius"/>
    </source>
</evidence>
<feature type="transmembrane region" description="Helical" evidence="10">
    <location>
        <begin position="29"/>
        <end position="50"/>
    </location>
</feature>
<keyword evidence="6 10" id="KW-1133">Transmembrane helix</keyword>
<comment type="caution">
    <text evidence="11">The sequence shown here is derived from an EMBL/GenBank/DDBJ whole genome shotgun (WGS) entry which is preliminary data.</text>
</comment>
<evidence type="ECO:0000313" key="12">
    <source>
        <dbReference type="Proteomes" id="UP001596505"/>
    </source>
</evidence>
<evidence type="ECO:0000256" key="9">
    <source>
        <dbReference type="SAM" id="MobiDB-lite"/>
    </source>
</evidence>
<keyword evidence="7 10" id="KW-0472">Membrane</keyword>
<protein>
    <submittedName>
        <fullName evidence="11">YeeE/YedE family protein</fullName>
    </submittedName>
</protein>
<dbReference type="InterPro" id="IPR007272">
    <property type="entry name" value="Sulf_transp_TsuA/YedE"/>
</dbReference>
<dbReference type="PANTHER" id="PTHR30574">
    <property type="entry name" value="INNER MEMBRANE PROTEIN YEDE"/>
    <property type="match status" value="1"/>
</dbReference>
<keyword evidence="5 10" id="KW-0812">Transmembrane</keyword>
<dbReference type="Pfam" id="PF04143">
    <property type="entry name" value="Sulf_transp"/>
    <property type="match status" value="1"/>
</dbReference>
<evidence type="ECO:0000256" key="8">
    <source>
        <dbReference type="ARBA" id="ARBA00035655"/>
    </source>
</evidence>
<sequence>MATVHHSVQKHQEQQTEKKQTNSLGSPQTILIIAAALITIILSYFSISIGGIKQGVLLWVGLLLGYTLFHARFGFTSAFRRMLSVGNGEGIRAHMLMLTISSTLFAIILSTGISFFGGHPEGDVSPVGTSLIFGSFIFGIGMQLGGGCASGTLYAVGGGRSEMFLTLIAFIVGSVFGAWHFDFWVNQMPSFKPISLATSTGLGYFGAWIVQIVIFGLITCLTLWIDKKRRPPRVKPLPTATGWKRFFRGSWPLWFAAIVLAVLNAVVLMVRNSPWGITSGFALWGSKIAGAMGIDVSHWGYWSGDRAASLHQSVFTDSTSVLDFGILIGAFLASTLGGLFLLKKIPFRRALAAIIGGLLMGYGARLAFGCNIGAYFSGISSFSLHGWVWMIMALIGSYAALYLRPLFGMSNPNSKDHFC</sequence>
<feature type="transmembrane region" description="Helical" evidence="10">
    <location>
        <begin position="324"/>
        <end position="342"/>
    </location>
</feature>
<feature type="transmembrane region" description="Helical" evidence="10">
    <location>
        <begin position="163"/>
        <end position="181"/>
    </location>
</feature>
<feature type="compositionally biased region" description="Basic and acidic residues" evidence="9">
    <location>
        <begin position="10"/>
        <end position="20"/>
    </location>
</feature>
<reference evidence="12" key="1">
    <citation type="journal article" date="2019" name="Int. J. Syst. Evol. Microbiol.">
        <title>The Global Catalogue of Microorganisms (GCM) 10K type strain sequencing project: providing services to taxonomists for standard genome sequencing and annotation.</title>
        <authorList>
            <consortium name="The Broad Institute Genomics Platform"/>
            <consortium name="The Broad Institute Genome Sequencing Center for Infectious Disease"/>
            <person name="Wu L."/>
            <person name="Ma J."/>
        </authorList>
    </citation>
    <scope>NUCLEOTIDE SEQUENCE [LARGE SCALE GENOMIC DNA]</scope>
    <source>
        <strain evidence="12">CGMCC 1.16305</strain>
    </source>
</reference>
<keyword evidence="2" id="KW-0813">Transport</keyword>
<dbReference type="PANTHER" id="PTHR30574:SF1">
    <property type="entry name" value="SULPHUR TRANSPORT DOMAIN-CONTAINING PROTEIN"/>
    <property type="match status" value="1"/>
</dbReference>
<accession>A0ABW2PRI4</accession>
<evidence type="ECO:0000256" key="2">
    <source>
        <dbReference type="ARBA" id="ARBA00022448"/>
    </source>
</evidence>
<feature type="transmembrane region" description="Helical" evidence="10">
    <location>
        <begin position="354"/>
        <end position="376"/>
    </location>
</feature>
<evidence type="ECO:0000256" key="4">
    <source>
        <dbReference type="ARBA" id="ARBA00022519"/>
    </source>
</evidence>
<evidence type="ECO:0000256" key="6">
    <source>
        <dbReference type="ARBA" id="ARBA00022989"/>
    </source>
</evidence>
<keyword evidence="12" id="KW-1185">Reference proteome</keyword>
<evidence type="ECO:0000256" key="5">
    <source>
        <dbReference type="ARBA" id="ARBA00022692"/>
    </source>
</evidence>
<evidence type="ECO:0000256" key="1">
    <source>
        <dbReference type="ARBA" id="ARBA00004429"/>
    </source>
</evidence>
<gene>
    <name evidence="11" type="ORF">ACFQRG_02915</name>
</gene>
<feature type="transmembrane region" description="Helical" evidence="10">
    <location>
        <begin position="131"/>
        <end position="156"/>
    </location>
</feature>
<feature type="transmembrane region" description="Helical" evidence="10">
    <location>
        <begin position="251"/>
        <end position="270"/>
    </location>
</feature>
<feature type="transmembrane region" description="Helical" evidence="10">
    <location>
        <begin position="96"/>
        <end position="119"/>
    </location>
</feature>
<dbReference type="Proteomes" id="UP001596505">
    <property type="component" value="Unassembled WGS sequence"/>
</dbReference>
<comment type="similarity">
    <text evidence="8">Belongs to the TsuA/YedE (TC 9.B.102) family.</text>
</comment>
<dbReference type="EMBL" id="JBHTCO010000003">
    <property type="protein sequence ID" value="MFC7391947.1"/>
    <property type="molecule type" value="Genomic_DNA"/>
</dbReference>
<evidence type="ECO:0000256" key="7">
    <source>
        <dbReference type="ARBA" id="ARBA00023136"/>
    </source>
</evidence>
<organism evidence="11 12">
    <name type="scientific">Scopulibacillus cellulosilyticus</name>
    <dbReference type="NCBI Taxonomy" id="2665665"/>
    <lineage>
        <taxon>Bacteria</taxon>
        <taxon>Bacillati</taxon>
        <taxon>Bacillota</taxon>
        <taxon>Bacilli</taxon>
        <taxon>Bacillales</taxon>
        <taxon>Sporolactobacillaceae</taxon>
        <taxon>Scopulibacillus</taxon>
    </lineage>
</organism>
<proteinExistence type="inferred from homology"/>
<keyword evidence="4" id="KW-0997">Cell inner membrane</keyword>
<keyword evidence="3" id="KW-1003">Cell membrane</keyword>
<name>A0ABW2PRI4_9BACL</name>
<evidence type="ECO:0000313" key="11">
    <source>
        <dbReference type="EMBL" id="MFC7391947.1"/>
    </source>
</evidence>
<evidence type="ECO:0000256" key="3">
    <source>
        <dbReference type="ARBA" id="ARBA00022475"/>
    </source>
</evidence>
<dbReference type="RefSeq" id="WP_380963455.1">
    <property type="nucleotide sequence ID" value="NZ_JBHTCO010000003.1"/>
</dbReference>